<dbReference type="GO" id="GO:0046872">
    <property type="term" value="F:metal ion binding"/>
    <property type="evidence" value="ECO:0007669"/>
    <property type="project" value="UniProtKB-KW"/>
</dbReference>
<comment type="caution">
    <text evidence="7">The sequence shown here is derived from an EMBL/GenBank/DDBJ whole genome shotgun (WGS) entry which is preliminary data.</text>
</comment>
<evidence type="ECO:0008006" key="9">
    <source>
        <dbReference type="Google" id="ProtNLM"/>
    </source>
</evidence>
<dbReference type="STRING" id="1817864.A2Z21_03665"/>
<dbReference type="PANTHER" id="PTHR12001:SF69">
    <property type="entry name" value="ALL TRANS-POLYPRENYL-DIPHOSPHATE SYNTHASE PDSS1"/>
    <property type="match status" value="1"/>
</dbReference>
<dbReference type="CDD" id="cd00685">
    <property type="entry name" value="Trans_IPPS_HT"/>
    <property type="match status" value="1"/>
</dbReference>
<keyword evidence="3 6" id="KW-0808">Transferase</keyword>
<dbReference type="Gene3D" id="1.10.600.10">
    <property type="entry name" value="Farnesyl Diphosphate Synthase"/>
    <property type="match status" value="1"/>
</dbReference>
<dbReference type="EMBL" id="MFGX01000131">
    <property type="protein sequence ID" value="OGF52681.1"/>
    <property type="molecule type" value="Genomic_DNA"/>
</dbReference>
<protein>
    <recommendedName>
        <fullName evidence="9">Polyprenyl synthetase</fullName>
    </recommendedName>
</protein>
<comment type="similarity">
    <text evidence="2 6">Belongs to the FPP/GGPP synthase family.</text>
</comment>
<sequence>MKQLIAAGAAYLRSDLDEVEQKLQELLHSEIPTVADLGRYLLDSGGKRFRPALTLLFYKLLSSRGSHAAVIELAAVIEMIHLATLAHDDVIDQAPSRRNRPTLWKLSNNQSAVLEGDFIFSRAFRLLNPHPFEVRELVIAAVEQVLEGELLQESLRWRLPSPEEYERVIERKTASLISASCAIGAMLGDPALEPKRRDSIQRAGLLLGTAYQMVDDLLDIFGDEALGKPTWTDQKGGWFTWPYIRLVEQSGDSQIMKLLQQEQLADKEKRRILEEMERHRVQEQFLVKAHQVIAEAKALLGWIADSDLRELLFESFDFVVARQS</sequence>
<evidence type="ECO:0000256" key="4">
    <source>
        <dbReference type="ARBA" id="ARBA00022723"/>
    </source>
</evidence>
<keyword evidence="4" id="KW-0479">Metal-binding</keyword>
<accession>A0A1F5UPK2</accession>
<dbReference type="PANTHER" id="PTHR12001">
    <property type="entry name" value="GERANYLGERANYL PYROPHOSPHATE SYNTHASE"/>
    <property type="match status" value="1"/>
</dbReference>
<dbReference type="AlphaFoldDB" id="A0A1F5UPK2"/>
<evidence type="ECO:0000256" key="2">
    <source>
        <dbReference type="ARBA" id="ARBA00006706"/>
    </source>
</evidence>
<dbReference type="PROSITE" id="PS00444">
    <property type="entry name" value="POLYPRENYL_SYNTHASE_2"/>
    <property type="match status" value="1"/>
</dbReference>
<dbReference type="Pfam" id="PF00348">
    <property type="entry name" value="polyprenyl_synt"/>
    <property type="match status" value="1"/>
</dbReference>
<reference evidence="7 8" key="1">
    <citation type="journal article" date="2016" name="Nat. Commun.">
        <title>Thousands of microbial genomes shed light on interconnected biogeochemical processes in an aquifer system.</title>
        <authorList>
            <person name="Anantharaman K."/>
            <person name="Brown C.T."/>
            <person name="Hug L.A."/>
            <person name="Sharon I."/>
            <person name="Castelle C.J."/>
            <person name="Probst A.J."/>
            <person name="Thomas B.C."/>
            <person name="Singh A."/>
            <person name="Wilkins M.J."/>
            <person name="Karaoz U."/>
            <person name="Brodie E.L."/>
            <person name="Williams K.H."/>
            <person name="Hubbard S.S."/>
            <person name="Banfield J.F."/>
        </authorList>
    </citation>
    <scope>NUCLEOTIDE SEQUENCE [LARGE SCALE GENOMIC DNA]</scope>
    <source>
        <strain evidence="8">RBG_16_55_9</strain>
    </source>
</reference>
<dbReference type="GO" id="GO:0008299">
    <property type="term" value="P:isoprenoid biosynthetic process"/>
    <property type="evidence" value="ECO:0007669"/>
    <property type="project" value="InterPro"/>
</dbReference>
<dbReference type="SFLD" id="SFLDS00005">
    <property type="entry name" value="Isoprenoid_Synthase_Type_I"/>
    <property type="match status" value="1"/>
</dbReference>
<name>A0A1F5UPK2_FRAXR</name>
<evidence type="ECO:0000256" key="6">
    <source>
        <dbReference type="RuleBase" id="RU004466"/>
    </source>
</evidence>
<evidence type="ECO:0000256" key="3">
    <source>
        <dbReference type="ARBA" id="ARBA00022679"/>
    </source>
</evidence>
<dbReference type="GO" id="GO:0004659">
    <property type="term" value="F:prenyltransferase activity"/>
    <property type="evidence" value="ECO:0007669"/>
    <property type="project" value="InterPro"/>
</dbReference>
<evidence type="ECO:0000313" key="8">
    <source>
        <dbReference type="Proteomes" id="UP000179157"/>
    </source>
</evidence>
<comment type="cofactor">
    <cofactor evidence="1">
        <name>Mg(2+)</name>
        <dbReference type="ChEBI" id="CHEBI:18420"/>
    </cofactor>
</comment>
<keyword evidence="5" id="KW-0460">Magnesium</keyword>
<dbReference type="Proteomes" id="UP000179157">
    <property type="component" value="Unassembled WGS sequence"/>
</dbReference>
<dbReference type="InterPro" id="IPR000092">
    <property type="entry name" value="Polyprenyl_synt"/>
</dbReference>
<evidence type="ECO:0000256" key="5">
    <source>
        <dbReference type="ARBA" id="ARBA00022842"/>
    </source>
</evidence>
<evidence type="ECO:0000256" key="1">
    <source>
        <dbReference type="ARBA" id="ARBA00001946"/>
    </source>
</evidence>
<dbReference type="InterPro" id="IPR008949">
    <property type="entry name" value="Isoprenoid_synthase_dom_sf"/>
</dbReference>
<gene>
    <name evidence="7" type="ORF">A2Z21_03665</name>
</gene>
<dbReference type="SUPFAM" id="SSF48576">
    <property type="entry name" value="Terpenoid synthases"/>
    <property type="match status" value="1"/>
</dbReference>
<dbReference type="InterPro" id="IPR033749">
    <property type="entry name" value="Polyprenyl_synt_CS"/>
</dbReference>
<evidence type="ECO:0000313" key="7">
    <source>
        <dbReference type="EMBL" id="OGF52681.1"/>
    </source>
</evidence>
<organism evidence="7 8">
    <name type="scientific">Fraserbacteria sp. (strain RBG_16_55_9)</name>
    <dbReference type="NCBI Taxonomy" id="1817864"/>
    <lineage>
        <taxon>Bacteria</taxon>
        <taxon>Candidatus Fraseribacteriota</taxon>
    </lineage>
</organism>
<proteinExistence type="inferred from homology"/>